<accession>A0ABT9JC77</accession>
<dbReference type="RefSeq" id="WP_305963238.1">
    <property type="nucleotide sequence ID" value="NZ_JAVAMQ010000007.1"/>
</dbReference>
<gene>
    <name evidence="2" type="ORF">Q5Y72_09850</name>
</gene>
<comment type="caution">
    <text evidence="2">The sequence shown here is derived from an EMBL/GenBank/DDBJ whole genome shotgun (WGS) entry which is preliminary data.</text>
</comment>
<protein>
    <recommendedName>
        <fullName evidence="4">Transposase TnpC homeodomain domain-containing protein</fullName>
    </recommendedName>
</protein>
<sequence>MDADALSRANAGLKARLAEVQAALMEVLEADRRLEGILPAARCERFGKRSETLSPDHCALPLADADLAPRRPGGRTGAGRRRAAPDARGRTAQARTQPLLVVDVEQALVVHHMLLTPRMQVQPTATEARCRDAAR</sequence>
<proteinExistence type="predicted"/>
<dbReference type="EMBL" id="JAVAMQ010000007">
    <property type="protein sequence ID" value="MDP5307394.1"/>
    <property type="molecule type" value="Genomic_DNA"/>
</dbReference>
<reference evidence="2 3" key="1">
    <citation type="submission" date="2023-08" db="EMBL/GenBank/DDBJ databases">
        <authorList>
            <person name="Park J.-S."/>
        </authorList>
    </citation>
    <scope>NUCLEOTIDE SEQUENCE [LARGE SCALE GENOMIC DNA]</scope>
    <source>
        <strain evidence="2 3">2205BS29-5</strain>
    </source>
</reference>
<evidence type="ECO:0000256" key="1">
    <source>
        <dbReference type="SAM" id="MobiDB-lite"/>
    </source>
</evidence>
<keyword evidence="3" id="KW-1185">Reference proteome</keyword>
<evidence type="ECO:0000313" key="2">
    <source>
        <dbReference type="EMBL" id="MDP5307394.1"/>
    </source>
</evidence>
<organism evidence="2 3">
    <name type="scientific">Paracoccus spongiarum</name>
    <dbReference type="NCBI Taxonomy" id="3064387"/>
    <lineage>
        <taxon>Bacteria</taxon>
        <taxon>Pseudomonadati</taxon>
        <taxon>Pseudomonadota</taxon>
        <taxon>Alphaproteobacteria</taxon>
        <taxon>Rhodobacterales</taxon>
        <taxon>Paracoccaceae</taxon>
        <taxon>Paracoccus</taxon>
    </lineage>
</organism>
<name>A0ABT9JC77_9RHOB</name>
<evidence type="ECO:0000313" key="3">
    <source>
        <dbReference type="Proteomes" id="UP001224997"/>
    </source>
</evidence>
<evidence type="ECO:0008006" key="4">
    <source>
        <dbReference type="Google" id="ProtNLM"/>
    </source>
</evidence>
<feature type="region of interest" description="Disordered" evidence="1">
    <location>
        <begin position="63"/>
        <end position="95"/>
    </location>
</feature>
<dbReference type="Proteomes" id="UP001224997">
    <property type="component" value="Unassembled WGS sequence"/>
</dbReference>